<organism evidence="1 2">
    <name type="scientific">Nicotiana tabacum</name>
    <name type="common">Common tobacco</name>
    <dbReference type="NCBI Taxonomy" id="4097"/>
    <lineage>
        <taxon>Eukaryota</taxon>
        <taxon>Viridiplantae</taxon>
        <taxon>Streptophyta</taxon>
        <taxon>Embryophyta</taxon>
        <taxon>Tracheophyta</taxon>
        <taxon>Spermatophyta</taxon>
        <taxon>Magnoliopsida</taxon>
        <taxon>eudicotyledons</taxon>
        <taxon>Gunneridae</taxon>
        <taxon>Pentapetalae</taxon>
        <taxon>asterids</taxon>
        <taxon>lamiids</taxon>
        <taxon>Solanales</taxon>
        <taxon>Solanaceae</taxon>
        <taxon>Nicotianoideae</taxon>
        <taxon>Nicotianeae</taxon>
        <taxon>Nicotiana</taxon>
    </lineage>
</organism>
<protein>
    <submittedName>
        <fullName evidence="2">Uncharacterized protein LOC142180944</fullName>
    </submittedName>
</protein>
<accession>A0AC58UI45</accession>
<gene>
    <name evidence="2" type="primary">LOC142180944</name>
</gene>
<sequence>MAVLENRVKETNADSIIKNVFNTWKWIANYYTAPGGRIWVVWDQTKVDFESSTKFNFGAVYGMHTIQDRKGNVVQEFEVRDFKEFILDVGLAELRTVGRNYTWTNNHVHGKIDRIFVNAEWIQNWPTMEESILKPSFFDHCPLNKTLDDNNQAGSRLFKFLNFLSQYKFEDTVKQCWIKESKGNLMFKVWNKFKLLKVELKQLHSQDFNNIEHKFKQQDPNWKLIRPVTRDEVKQAIQDIDDNKALGCNGYNSFFFKKTWHILGKEFTEAVMDFFKSAEMCKPVNCTTITLIPKLCSKKIDHRQHHLSHELVKGYGRKNISPRCMLKIDMQKAYDSVEWVYFEQVMRLLGIPEKFVKWIMVCISTVSYSVIINGKPTKPFEVRKGLRQGDISLLLFVMAMDNLCRLMKQLRNNKELKFYPRCAKVNLVQLGFAGDLLLFRKGEYINRNKEPRDDDQKEIKDMLKCFMELYDKRTLQIQRQEATIHNLETQANNLIEPCKAQQVDIVDSSQYEHKLAAEISIILEDLKNTRMR</sequence>
<proteinExistence type="predicted"/>
<reference evidence="2" key="2">
    <citation type="submission" date="2025-08" db="UniProtKB">
        <authorList>
            <consortium name="RefSeq"/>
        </authorList>
    </citation>
    <scope>IDENTIFICATION</scope>
    <source>
        <tissue evidence="2">Leaf</tissue>
    </source>
</reference>
<reference evidence="1" key="1">
    <citation type="journal article" date="2014" name="Nat. Commun.">
        <title>The tobacco genome sequence and its comparison with those of tomato and potato.</title>
        <authorList>
            <person name="Sierro N."/>
            <person name="Battey J.N."/>
            <person name="Ouadi S."/>
            <person name="Bakaher N."/>
            <person name="Bovet L."/>
            <person name="Willig A."/>
            <person name="Goepfert S."/>
            <person name="Peitsch M.C."/>
            <person name="Ivanov N.V."/>
        </authorList>
    </citation>
    <scope>NUCLEOTIDE SEQUENCE [LARGE SCALE GENOMIC DNA]</scope>
</reference>
<keyword evidence="1" id="KW-1185">Reference proteome</keyword>
<dbReference type="RefSeq" id="XP_075109150.1">
    <property type="nucleotide sequence ID" value="XM_075253049.1"/>
</dbReference>
<evidence type="ECO:0000313" key="1">
    <source>
        <dbReference type="Proteomes" id="UP000790787"/>
    </source>
</evidence>
<name>A0AC58UI45_TOBAC</name>
<evidence type="ECO:0000313" key="2">
    <source>
        <dbReference type="RefSeq" id="XP_075109150.1"/>
    </source>
</evidence>
<dbReference type="Proteomes" id="UP000790787">
    <property type="component" value="Chromosome 5"/>
</dbReference>